<dbReference type="Gene3D" id="1.10.10.10">
    <property type="entry name" value="Winged helix-like DNA-binding domain superfamily/Winged helix DNA-binding domain"/>
    <property type="match status" value="1"/>
</dbReference>
<comment type="caution">
    <text evidence="6">The sequence shown here is derived from an EMBL/GenBank/DDBJ whole genome shotgun (WGS) entry which is preliminary data.</text>
</comment>
<evidence type="ECO:0000256" key="3">
    <source>
        <dbReference type="ARBA" id="ARBA00023125"/>
    </source>
</evidence>
<evidence type="ECO:0000256" key="4">
    <source>
        <dbReference type="ARBA" id="ARBA00023163"/>
    </source>
</evidence>
<dbReference type="InterPro" id="IPR036421">
    <property type="entry name" value="Fe_dep_repressor_sf"/>
</dbReference>
<dbReference type="InterPro" id="IPR050536">
    <property type="entry name" value="DtxR_MntR_Metal-Reg"/>
</dbReference>
<dbReference type="GO" id="GO:0003677">
    <property type="term" value="F:DNA binding"/>
    <property type="evidence" value="ECO:0007669"/>
    <property type="project" value="UniProtKB-KW"/>
</dbReference>
<comment type="similarity">
    <text evidence="1">Belongs to the DtxR/MntR family.</text>
</comment>
<dbReference type="InterPro" id="IPR036388">
    <property type="entry name" value="WH-like_DNA-bd_sf"/>
</dbReference>
<evidence type="ECO:0000259" key="5">
    <source>
        <dbReference type="PROSITE" id="PS50944"/>
    </source>
</evidence>
<dbReference type="PANTHER" id="PTHR33238:SF7">
    <property type="entry name" value="IRON-DEPENDENT TRANSCRIPTIONAL REGULATOR"/>
    <property type="match status" value="1"/>
</dbReference>
<dbReference type="EMBL" id="LAZR01030939">
    <property type="protein sequence ID" value="KKL55161.1"/>
    <property type="molecule type" value="Genomic_DNA"/>
</dbReference>
<keyword evidence="2" id="KW-0805">Transcription regulation</keyword>
<dbReference type="GO" id="GO:0046914">
    <property type="term" value="F:transition metal ion binding"/>
    <property type="evidence" value="ECO:0007669"/>
    <property type="project" value="InterPro"/>
</dbReference>
<dbReference type="Pfam" id="PF01325">
    <property type="entry name" value="Fe_dep_repress"/>
    <property type="match status" value="1"/>
</dbReference>
<organism evidence="6">
    <name type="scientific">marine sediment metagenome</name>
    <dbReference type="NCBI Taxonomy" id="412755"/>
    <lineage>
        <taxon>unclassified sequences</taxon>
        <taxon>metagenomes</taxon>
        <taxon>ecological metagenomes</taxon>
    </lineage>
</organism>
<dbReference type="InterPro" id="IPR022687">
    <property type="entry name" value="HTH_DTXR"/>
</dbReference>
<dbReference type="SUPFAM" id="SSF47979">
    <property type="entry name" value="Iron-dependent repressor protein, dimerization domain"/>
    <property type="match status" value="1"/>
</dbReference>
<dbReference type="Pfam" id="PF02742">
    <property type="entry name" value="Fe_dep_repr_C"/>
    <property type="match status" value="1"/>
</dbReference>
<accession>A0A0F9DMX6</accession>
<proteinExistence type="inferred from homology"/>
<protein>
    <recommendedName>
        <fullName evidence="5">HTH dtxR-type domain-containing protein</fullName>
    </recommendedName>
</protein>
<dbReference type="InterPro" id="IPR036390">
    <property type="entry name" value="WH_DNA-bd_sf"/>
</dbReference>
<dbReference type="SMART" id="SM00529">
    <property type="entry name" value="HTH_DTXR"/>
    <property type="match status" value="1"/>
</dbReference>
<dbReference type="GO" id="GO:0003700">
    <property type="term" value="F:DNA-binding transcription factor activity"/>
    <property type="evidence" value="ECO:0007669"/>
    <property type="project" value="InterPro"/>
</dbReference>
<dbReference type="PANTHER" id="PTHR33238">
    <property type="entry name" value="IRON (METAL) DEPENDENT REPRESSOR, DTXR FAMILY"/>
    <property type="match status" value="1"/>
</dbReference>
<dbReference type="SUPFAM" id="SSF46785">
    <property type="entry name" value="Winged helix' DNA-binding domain"/>
    <property type="match status" value="1"/>
</dbReference>
<dbReference type="PROSITE" id="PS50944">
    <property type="entry name" value="HTH_DTXR"/>
    <property type="match status" value="1"/>
</dbReference>
<dbReference type="InterPro" id="IPR001367">
    <property type="entry name" value="Fe_dep_repressor"/>
</dbReference>
<gene>
    <name evidence="6" type="ORF">LCGC14_2258200</name>
</gene>
<evidence type="ECO:0000256" key="2">
    <source>
        <dbReference type="ARBA" id="ARBA00023015"/>
    </source>
</evidence>
<evidence type="ECO:0000256" key="1">
    <source>
        <dbReference type="ARBA" id="ARBA00007871"/>
    </source>
</evidence>
<keyword evidence="3" id="KW-0238">DNA-binding</keyword>
<evidence type="ECO:0000313" key="6">
    <source>
        <dbReference type="EMBL" id="KKL55161.1"/>
    </source>
</evidence>
<feature type="domain" description="HTH dtxR-type" evidence="5">
    <location>
        <begin position="8"/>
        <end position="69"/>
    </location>
</feature>
<dbReference type="InterPro" id="IPR022689">
    <property type="entry name" value="Iron_dep_repressor"/>
</dbReference>
<dbReference type="AlphaFoldDB" id="A0A0F9DMX6"/>
<sequence length="171" mass="19380">MTEKNIGLSESLEDYLETILDLEKTHKVARTRDIAEKMGVKRGTVTGALKSLGEKGLINYEPYSFVTLTHKGSTIAKEITRRHDVLKDFLFRVLQIDAGKAEATACRMEHAMDKASVDTLIRFIEFIDNCPRTGGDWVQAFLNYCSNEKQNREDCKTCLDECKLQEALTRA</sequence>
<name>A0A0F9DMX6_9ZZZZ</name>
<reference evidence="6" key="1">
    <citation type="journal article" date="2015" name="Nature">
        <title>Complex archaea that bridge the gap between prokaryotes and eukaryotes.</title>
        <authorList>
            <person name="Spang A."/>
            <person name="Saw J.H."/>
            <person name="Jorgensen S.L."/>
            <person name="Zaremba-Niedzwiedzka K."/>
            <person name="Martijn J."/>
            <person name="Lind A.E."/>
            <person name="van Eijk R."/>
            <person name="Schleper C."/>
            <person name="Guy L."/>
            <person name="Ettema T.J."/>
        </authorList>
    </citation>
    <scope>NUCLEOTIDE SEQUENCE</scope>
</reference>
<dbReference type="GO" id="GO:0046983">
    <property type="term" value="F:protein dimerization activity"/>
    <property type="evidence" value="ECO:0007669"/>
    <property type="project" value="InterPro"/>
</dbReference>
<keyword evidence="4" id="KW-0804">Transcription</keyword>
<dbReference type="Gene3D" id="1.10.60.10">
    <property type="entry name" value="Iron dependent repressor, metal binding and dimerisation domain"/>
    <property type="match status" value="1"/>
</dbReference>